<gene>
    <name evidence="2" type="ORF">NliqN6_6581</name>
</gene>
<sequence length="176" mass="18894">MHEILVGGKKWQSSQAVDSTEEARQAPQKGDAAARTFAKWEDYLKVECPEMTASIVAVEVNGKKATSTPYTQRTQALDLASKGRSTNPLCVQADGGTSKAAVDMTVAVDTAVKPQVKDKTLRVQGVSLGDDFSDNTLLSSSSRSKTPELAWSMHSILPSALPREEGFPSSQDSRHA</sequence>
<proteinExistence type="predicted"/>
<evidence type="ECO:0000256" key="1">
    <source>
        <dbReference type="SAM" id="MobiDB-lite"/>
    </source>
</evidence>
<reference evidence="2" key="1">
    <citation type="submission" date="2020-07" db="EMBL/GenBank/DDBJ databases">
        <title>Draft Genome Sequence of a Deep-Sea Yeast, Naganishia (Cryptococcus) liquefaciens strain N6.</title>
        <authorList>
            <person name="Han Y.W."/>
            <person name="Kajitani R."/>
            <person name="Morimoto H."/>
            <person name="Parhat M."/>
            <person name="Tsubouchi H."/>
            <person name="Bakenova O."/>
            <person name="Ogata M."/>
            <person name="Argunhan B."/>
            <person name="Aoki R."/>
            <person name="Kajiwara S."/>
            <person name="Itoh T."/>
            <person name="Iwasaki H."/>
        </authorList>
    </citation>
    <scope>NUCLEOTIDE SEQUENCE</scope>
    <source>
        <strain evidence="2">N6</strain>
    </source>
</reference>
<comment type="caution">
    <text evidence="2">The sequence shown here is derived from an EMBL/GenBank/DDBJ whole genome shotgun (WGS) entry which is preliminary data.</text>
</comment>
<dbReference type="AlphaFoldDB" id="A0A8H3TZY0"/>
<protein>
    <submittedName>
        <fullName evidence="2">Uncharacterized protein</fullName>
    </submittedName>
</protein>
<organism evidence="2 3">
    <name type="scientific">Naganishia liquefaciens</name>
    <dbReference type="NCBI Taxonomy" id="104408"/>
    <lineage>
        <taxon>Eukaryota</taxon>
        <taxon>Fungi</taxon>
        <taxon>Dikarya</taxon>
        <taxon>Basidiomycota</taxon>
        <taxon>Agaricomycotina</taxon>
        <taxon>Tremellomycetes</taxon>
        <taxon>Filobasidiales</taxon>
        <taxon>Filobasidiaceae</taxon>
        <taxon>Naganishia</taxon>
    </lineage>
</organism>
<keyword evidence="3" id="KW-1185">Reference proteome</keyword>
<accession>A0A8H3TZY0</accession>
<evidence type="ECO:0000313" key="3">
    <source>
        <dbReference type="Proteomes" id="UP000620104"/>
    </source>
</evidence>
<name>A0A8H3TZY0_9TREE</name>
<feature type="region of interest" description="Disordered" evidence="1">
    <location>
        <begin position="1"/>
        <end position="31"/>
    </location>
</feature>
<evidence type="ECO:0000313" key="2">
    <source>
        <dbReference type="EMBL" id="GHJ90179.1"/>
    </source>
</evidence>
<dbReference type="EMBL" id="BLZA01000057">
    <property type="protein sequence ID" value="GHJ90179.1"/>
    <property type="molecule type" value="Genomic_DNA"/>
</dbReference>
<dbReference type="Proteomes" id="UP000620104">
    <property type="component" value="Unassembled WGS sequence"/>
</dbReference>